<protein>
    <submittedName>
        <fullName evidence="1">Uncharacterized protein</fullName>
    </submittedName>
</protein>
<evidence type="ECO:0000313" key="1">
    <source>
        <dbReference type="EMBL" id="GHE66656.1"/>
    </source>
</evidence>
<reference evidence="1" key="2">
    <citation type="submission" date="2020-09" db="EMBL/GenBank/DDBJ databases">
        <authorList>
            <person name="Sun Q."/>
            <person name="Zhou Y."/>
        </authorList>
    </citation>
    <scope>NUCLEOTIDE SEQUENCE</scope>
    <source>
        <strain evidence="1">CGMCC 4.7403</strain>
    </source>
</reference>
<reference evidence="1" key="1">
    <citation type="journal article" date="2014" name="Int. J. Syst. Evol. Microbiol.">
        <title>Complete genome sequence of Corynebacterium casei LMG S-19264T (=DSM 44701T), isolated from a smear-ripened cheese.</title>
        <authorList>
            <consortium name="US DOE Joint Genome Institute (JGI-PGF)"/>
            <person name="Walter F."/>
            <person name="Albersmeier A."/>
            <person name="Kalinowski J."/>
            <person name="Ruckert C."/>
        </authorList>
    </citation>
    <scope>NUCLEOTIDE SEQUENCE</scope>
    <source>
        <strain evidence="1">CGMCC 4.7403</strain>
    </source>
</reference>
<comment type="caution">
    <text evidence="1">The sequence shown here is derived from an EMBL/GenBank/DDBJ whole genome shotgun (WGS) entry which is preliminary data.</text>
</comment>
<accession>A0A919DQ30</accession>
<dbReference type="AlphaFoldDB" id="A0A919DQ30"/>
<gene>
    <name evidence="1" type="ORF">GCM10017771_90330</name>
</gene>
<sequence length="156" mass="16371">MATYTVPVALQAEGVGVEADRLPGVLLRLVAGRAGLAALPLALEAVEEVLVGGVQVPQGLLQDDRRHVGEPGAFLGALGLGDAKPGQLGRLHIRQPRRVRLFPVAQAVVPHHAGAPERTGQRTALCGVRVGPVVVAELHNQDPNTIGLMDGQNDYR</sequence>
<evidence type="ECO:0000313" key="2">
    <source>
        <dbReference type="Proteomes" id="UP000603227"/>
    </source>
</evidence>
<organism evidence="1 2">
    <name type="scientific">Streptomyces capitiformicae</name>
    <dbReference type="NCBI Taxonomy" id="2014920"/>
    <lineage>
        <taxon>Bacteria</taxon>
        <taxon>Bacillati</taxon>
        <taxon>Actinomycetota</taxon>
        <taxon>Actinomycetes</taxon>
        <taxon>Kitasatosporales</taxon>
        <taxon>Streptomycetaceae</taxon>
        <taxon>Streptomyces</taxon>
    </lineage>
</organism>
<keyword evidence="2" id="KW-1185">Reference proteome</keyword>
<dbReference type="EMBL" id="BNAT01000065">
    <property type="protein sequence ID" value="GHE66656.1"/>
    <property type="molecule type" value="Genomic_DNA"/>
</dbReference>
<proteinExistence type="predicted"/>
<name>A0A919DQ30_9ACTN</name>
<dbReference type="Proteomes" id="UP000603227">
    <property type="component" value="Unassembled WGS sequence"/>
</dbReference>